<protein>
    <submittedName>
        <fullName evidence="1">Uncharacterized protein</fullName>
    </submittedName>
</protein>
<dbReference type="OrthoDB" id="2286042at2759"/>
<gene>
    <name evidence="1" type="ORF">BCV72DRAFT_198882</name>
</gene>
<sequence length="136" mass="15517">VLVPVASTEESAYAGKDINMKDVFAITNHYIDIMIDKATQSFATWCKKRELLMLIKDIISFIPDHQKHIKGLKEQKISIIHYVRKSPGNEKEKPRTQMLEQQIICLINYLSATDEDVCLVVIHYAGLSTNVDDLIN</sequence>
<name>A0A1X0RFR8_RHIZD</name>
<accession>A0A1X0RFR8</accession>
<evidence type="ECO:0000313" key="1">
    <source>
        <dbReference type="EMBL" id="ORE10850.1"/>
    </source>
</evidence>
<dbReference type="Proteomes" id="UP000242414">
    <property type="component" value="Unassembled WGS sequence"/>
</dbReference>
<proteinExistence type="predicted"/>
<organism evidence="1">
    <name type="scientific">Rhizopus microsporus var. microsporus</name>
    <dbReference type="NCBI Taxonomy" id="86635"/>
    <lineage>
        <taxon>Eukaryota</taxon>
        <taxon>Fungi</taxon>
        <taxon>Fungi incertae sedis</taxon>
        <taxon>Mucoromycota</taxon>
        <taxon>Mucoromycotina</taxon>
        <taxon>Mucoromycetes</taxon>
        <taxon>Mucorales</taxon>
        <taxon>Mucorineae</taxon>
        <taxon>Rhizopodaceae</taxon>
        <taxon>Rhizopus</taxon>
    </lineage>
</organism>
<dbReference type="VEuPathDB" id="FungiDB:BCV72DRAFT_198882"/>
<feature type="non-terminal residue" evidence="1">
    <location>
        <position position="1"/>
    </location>
</feature>
<reference evidence="1" key="1">
    <citation type="journal article" date="2016" name="Proc. Natl. Acad. Sci. U.S.A.">
        <title>Lipid metabolic changes in an early divergent fungus govern the establishment of a mutualistic symbiosis with endobacteria.</title>
        <authorList>
            <person name="Lastovetsky O.A."/>
            <person name="Gaspar M.L."/>
            <person name="Mondo S.J."/>
            <person name="LaButti K.M."/>
            <person name="Sandor L."/>
            <person name="Grigoriev I.V."/>
            <person name="Henry S.A."/>
            <person name="Pawlowska T.E."/>
        </authorList>
    </citation>
    <scope>NUCLEOTIDE SEQUENCE [LARGE SCALE GENOMIC DNA]</scope>
    <source>
        <strain evidence="1">ATCC 52814</strain>
    </source>
</reference>
<dbReference type="AlphaFoldDB" id="A0A1X0RFR8"/>
<dbReference type="EMBL" id="KV921862">
    <property type="protein sequence ID" value="ORE10850.1"/>
    <property type="molecule type" value="Genomic_DNA"/>
</dbReference>